<reference evidence="8 9" key="1">
    <citation type="submission" date="2017-08" db="EMBL/GenBank/DDBJ databases">
        <title>A Genome Sequence of Oceanimonas doudoroffii ATCC 27123T.</title>
        <authorList>
            <person name="Brennan M.A."/>
            <person name="Maclea K.S."/>
            <person name="Mcclelland W.D."/>
            <person name="Trachtenberg A.M."/>
        </authorList>
    </citation>
    <scope>NUCLEOTIDE SEQUENCE [LARGE SCALE GENOMIC DNA]</scope>
    <source>
        <strain evidence="8 9">ATCC 27123</strain>
    </source>
</reference>
<evidence type="ECO:0000256" key="3">
    <source>
        <dbReference type="ARBA" id="ARBA00022737"/>
    </source>
</evidence>
<feature type="binding site" evidence="6">
    <location>
        <position position="80"/>
    </location>
    <ligand>
        <name>[4Fe-4S] cluster</name>
        <dbReference type="ChEBI" id="CHEBI:49883"/>
        <label>2</label>
    </ligand>
</feature>
<comment type="similarity">
    <text evidence="6">Belongs to the NapF family.</text>
</comment>
<name>A0A233RHD2_9GAMM</name>
<dbReference type="PROSITE" id="PS51379">
    <property type="entry name" value="4FE4S_FER_2"/>
    <property type="match status" value="3"/>
</dbReference>
<dbReference type="EMBL" id="NBIM01000001">
    <property type="protein sequence ID" value="OXY82813.1"/>
    <property type="molecule type" value="Genomic_DNA"/>
</dbReference>
<evidence type="ECO:0000256" key="6">
    <source>
        <dbReference type="HAMAP-Rule" id="MF_02201"/>
    </source>
</evidence>
<feature type="binding site" evidence="6">
    <location>
        <position position="152"/>
    </location>
    <ligand>
        <name>[4Fe-4S] cluster</name>
        <dbReference type="ChEBI" id="CHEBI:49883"/>
        <label>3</label>
    </ligand>
</feature>
<evidence type="ECO:0000259" key="7">
    <source>
        <dbReference type="PROSITE" id="PS51379"/>
    </source>
</evidence>
<sequence length="167" mass="17969">MGTLDLSRRRWLKGGPGADRLTQSLPWAVDRALFSDGCSRCGDCLKACPEHIITHADGGFPAVDFTLGECTFCGDCVRACSEPLFNPTTETPWRQHAVLKNTCLAHRGVHCRSCEDGCGPAAIRFRPRLGGVSVPELNREVCNGCGGCVAACPVGAIEIVKERSKHE</sequence>
<comment type="function">
    <text evidence="6">Could be involved in the maturation of NapA, the catalytic subunit of the periplasmic nitrate reductase, before its export into the periplasm.</text>
</comment>
<keyword evidence="6" id="KW-0963">Cytoplasm</keyword>
<feature type="binding site" evidence="6">
    <location>
        <position position="48"/>
    </location>
    <ligand>
        <name>[4Fe-4S] cluster</name>
        <dbReference type="ChEBI" id="CHEBI:49883"/>
        <label>1</label>
    </ligand>
</feature>
<dbReference type="HAMAP" id="MF_02201">
    <property type="entry name" value="NapF"/>
    <property type="match status" value="1"/>
</dbReference>
<feature type="binding site" evidence="6">
    <location>
        <position position="38"/>
    </location>
    <ligand>
        <name>[4Fe-4S] cluster</name>
        <dbReference type="ChEBI" id="CHEBI:49883"/>
        <label>1</label>
    </ligand>
</feature>
<dbReference type="NCBIfam" id="TIGR00402">
    <property type="entry name" value="napF"/>
    <property type="match status" value="1"/>
</dbReference>
<dbReference type="GO" id="GO:0046872">
    <property type="term" value="F:metal ion binding"/>
    <property type="evidence" value="ECO:0007669"/>
    <property type="project" value="UniProtKB-KW"/>
</dbReference>
<proteinExistence type="inferred from homology"/>
<evidence type="ECO:0000256" key="1">
    <source>
        <dbReference type="ARBA" id="ARBA00022485"/>
    </source>
</evidence>
<keyword evidence="5 6" id="KW-0411">Iron-sulfur</keyword>
<dbReference type="GO" id="GO:0051539">
    <property type="term" value="F:4 iron, 4 sulfur cluster binding"/>
    <property type="evidence" value="ECO:0007669"/>
    <property type="project" value="UniProtKB-UniRule"/>
</dbReference>
<dbReference type="Proteomes" id="UP000242757">
    <property type="component" value="Unassembled WGS sequence"/>
</dbReference>
<feature type="binding site" evidence="6">
    <location>
        <position position="76"/>
    </location>
    <ligand>
        <name>[4Fe-4S] cluster</name>
        <dbReference type="ChEBI" id="CHEBI:49883"/>
        <label>2</label>
    </ligand>
</feature>
<accession>A0A233RHD2</accession>
<gene>
    <name evidence="6 8" type="primary">napF</name>
    <name evidence="8" type="ORF">B6S08_04690</name>
</gene>
<dbReference type="OrthoDB" id="9808559at2"/>
<feature type="binding site" evidence="6">
    <location>
        <position position="44"/>
    </location>
    <ligand>
        <name>[4Fe-4S] cluster</name>
        <dbReference type="ChEBI" id="CHEBI:49883"/>
        <label>1</label>
    </ligand>
</feature>
<keyword evidence="3 6" id="KW-0677">Repeat</keyword>
<feature type="binding site" evidence="6">
    <location>
        <position position="148"/>
    </location>
    <ligand>
        <name>[4Fe-4S] cluster</name>
        <dbReference type="ChEBI" id="CHEBI:49883"/>
        <label>3</label>
    </ligand>
</feature>
<evidence type="ECO:0000256" key="5">
    <source>
        <dbReference type="ARBA" id="ARBA00023014"/>
    </source>
</evidence>
<dbReference type="InterPro" id="IPR017896">
    <property type="entry name" value="4Fe4S_Fe-S-bd"/>
</dbReference>
<dbReference type="PROSITE" id="PS00198">
    <property type="entry name" value="4FE4S_FER_1"/>
    <property type="match status" value="2"/>
</dbReference>
<comment type="subcellular location">
    <subcellularLocation>
        <location evidence="6">Cytoplasm</location>
    </subcellularLocation>
</comment>
<comment type="caution">
    <text evidence="8">The sequence shown here is derived from an EMBL/GenBank/DDBJ whole genome shotgun (WGS) entry which is preliminary data.</text>
</comment>
<organism evidence="8 9">
    <name type="scientific">Oceanimonas doudoroffii</name>
    <dbReference type="NCBI Taxonomy" id="84158"/>
    <lineage>
        <taxon>Bacteria</taxon>
        <taxon>Pseudomonadati</taxon>
        <taxon>Pseudomonadota</taxon>
        <taxon>Gammaproteobacteria</taxon>
        <taxon>Aeromonadales</taxon>
        <taxon>Aeromonadaceae</taxon>
        <taxon>Oceanimonas</taxon>
    </lineage>
</organism>
<dbReference type="RefSeq" id="WP_094199591.1">
    <property type="nucleotide sequence ID" value="NZ_NBIM01000001.1"/>
</dbReference>
<dbReference type="InterPro" id="IPR017900">
    <property type="entry name" value="4Fe4S_Fe_S_CS"/>
</dbReference>
<protein>
    <recommendedName>
        <fullName evidence="6">Ferredoxin-type protein NapF</fullName>
    </recommendedName>
</protein>
<keyword evidence="1 6" id="KW-0004">4Fe-4S</keyword>
<keyword evidence="2 6" id="KW-0479">Metal-binding</keyword>
<dbReference type="CDD" id="cd10564">
    <property type="entry name" value="NapF_like"/>
    <property type="match status" value="1"/>
</dbReference>
<dbReference type="InterPro" id="IPR050157">
    <property type="entry name" value="PSI_iron-sulfur_center"/>
</dbReference>
<comment type="cofactor">
    <cofactor evidence="6">
        <name>[4Fe-4S] cluster</name>
        <dbReference type="ChEBI" id="CHEBI:49883"/>
    </cofactor>
</comment>
<dbReference type="Pfam" id="PF12838">
    <property type="entry name" value="Fer4_7"/>
    <property type="match status" value="2"/>
</dbReference>
<feature type="binding site" evidence="6">
    <location>
        <position position="70"/>
    </location>
    <ligand>
        <name>[4Fe-4S] cluster</name>
        <dbReference type="ChEBI" id="CHEBI:49883"/>
        <label>2</label>
    </ligand>
</feature>
<keyword evidence="9" id="KW-1185">Reference proteome</keyword>
<feature type="binding site" evidence="6">
    <location>
        <position position="142"/>
    </location>
    <ligand>
        <name>[4Fe-4S] cluster</name>
        <dbReference type="ChEBI" id="CHEBI:49883"/>
        <label>3</label>
    </ligand>
</feature>
<feature type="domain" description="4Fe-4S ferredoxin-type" evidence="7">
    <location>
        <begin position="29"/>
        <end position="58"/>
    </location>
</feature>
<dbReference type="SUPFAM" id="SSF46548">
    <property type="entry name" value="alpha-helical ferredoxin"/>
    <property type="match status" value="1"/>
</dbReference>
<evidence type="ECO:0000313" key="9">
    <source>
        <dbReference type="Proteomes" id="UP000242757"/>
    </source>
</evidence>
<feature type="domain" description="4Fe-4S ferredoxin-type" evidence="7">
    <location>
        <begin position="59"/>
        <end position="90"/>
    </location>
</feature>
<evidence type="ECO:0000313" key="8">
    <source>
        <dbReference type="EMBL" id="OXY82813.1"/>
    </source>
</evidence>
<feature type="binding site" evidence="6">
    <location>
        <position position="41"/>
    </location>
    <ligand>
        <name>[4Fe-4S] cluster</name>
        <dbReference type="ChEBI" id="CHEBI:49883"/>
        <label>1</label>
    </ligand>
</feature>
<feature type="domain" description="4Fe-4S ferredoxin-type" evidence="7">
    <location>
        <begin position="133"/>
        <end position="162"/>
    </location>
</feature>
<comment type="subunit">
    <text evidence="6">Interacts with the cytoplasmic NapA precursor.</text>
</comment>
<feature type="binding site" evidence="6">
    <location>
        <position position="73"/>
    </location>
    <ligand>
        <name>[4Fe-4S] cluster</name>
        <dbReference type="ChEBI" id="CHEBI:49883"/>
        <label>2</label>
    </ligand>
</feature>
<dbReference type="InterPro" id="IPR004496">
    <property type="entry name" value="NapF"/>
</dbReference>
<dbReference type="PANTHER" id="PTHR24960:SF85">
    <property type="entry name" value="POLYFERREDOXIN PROTEIN VHUB"/>
    <property type="match status" value="1"/>
</dbReference>
<dbReference type="AlphaFoldDB" id="A0A233RHD2"/>
<dbReference type="Gene3D" id="3.30.70.20">
    <property type="match status" value="2"/>
</dbReference>
<dbReference type="GO" id="GO:0005737">
    <property type="term" value="C:cytoplasm"/>
    <property type="evidence" value="ECO:0007669"/>
    <property type="project" value="UniProtKB-SubCell"/>
</dbReference>
<keyword evidence="4 6" id="KW-0408">Iron</keyword>
<dbReference type="PANTHER" id="PTHR24960">
    <property type="entry name" value="PHOTOSYSTEM I IRON-SULFUR CENTER-RELATED"/>
    <property type="match status" value="1"/>
</dbReference>
<evidence type="ECO:0000256" key="4">
    <source>
        <dbReference type="ARBA" id="ARBA00023004"/>
    </source>
</evidence>
<evidence type="ECO:0000256" key="2">
    <source>
        <dbReference type="ARBA" id="ARBA00022723"/>
    </source>
</evidence>
<feature type="binding site" evidence="6">
    <location>
        <position position="145"/>
    </location>
    <ligand>
        <name>[4Fe-4S] cluster</name>
        <dbReference type="ChEBI" id="CHEBI:49883"/>
        <label>3</label>
    </ligand>
</feature>